<reference evidence="2" key="1">
    <citation type="journal article" date="2023" name="G3 (Bethesda)">
        <title>Genome assembly and association tests identify interacting loci associated with vigor, precocity, and sex in interspecific pistachio rootstocks.</title>
        <authorList>
            <person name="Palmer W."/>
            <person name="Jacygrad E."/>
            <person name="Sagayaradj S."/>
            <person name="Cavanaugh K."/>
            <person name="Han R."/>
            <person name="Bertier L."/>
            <person name="Beede B."/>
            <person name="Kafkas S."/>
            <person name="Golino D."/>
            <person name="Preece J."/>
            <person name="Michelmore R."/>
        </authorList>
    </citation>
    <scope>NUCLEOTIDE SEQUENCE [LARGE SCALE GENOMIC DNA]</scope>
</reference>
<accession>A0ACC1BAT1</accession>
<evidence type="ECO:0000313" key="1">
    <source>
        <dbReference type="EMBL" id="KAJ0096071.1"/>
    </source>
</evidence>
<gene>
    <name evidence="1" type="ORF">Patl1_14976</name>
</gene>
<evidence type="ECO:0000313" key="2">
    <source>
        <dbReference type="Proteomes" id="UP001164250"/>
    </source>
</evidence>
<name>A0ACC1BAT1_9ROSI</name>
<organism evidence="1 2">
    <name type="scientific">Pistacia atlantica</name>
    <dbReference type="NCBI Taxonomy" id="434234"/>
    <lineage>
        <taxon>Eukaryota</taxon>
        <taxon>Viridiplantae</taxon>
        <taxon>Streptophyta</taxon>
        <taxon>Embryophyta</taxon>
        <taxon>Tracheophyta</taxon>
        <taxon>Spermatophyta</taxon>
        <taxon>Magnoliopsida</taxon>
        <taxon>eudicotyledons</taxon>
        <taxon>Gunneridae</taxon>
        <taxon>Pentapetalae</taxon>
        <taxon>rosids</taxon>
        <taxon>malvids</taxon>
        <taxon>Sapindales</taxon>
        <taxon>Anacardiaceae</taxon>
        <taxon>Pistacia</taxon>
    </lineage>
</organism>
<dbReference type="EMBL" id="CM047902">
    <property type="protein sequence ID" value="KAJ0096071.1"/>
    <property type="molecule type" value="Genomic_DNA"/>
</dbReference>
<comment type="caution">
    <text evidence="1">The sequence shown here is derived from an EMBL/GenBank/DDBJ whole genome shotgun (WGS) entry which is preliminary data.</text>
</comment>
<keyword evidence="2" id="KW-1185">Reference proteome</keyword>
<proteinExistence type="predicted"/>
<protein>
    <submittedName>
        <fullName evidence="1">Uncharacterized protein</fullName>
    </submittedName>
</protein>
<dbReference type="Proteomes" id="UP001164250">
    <property type="component" value="Chromosome 6"/>
</dbReference>
<sequence>MFETGMFEELEEYFRESEELKYCVNSVSRSGLRKAIGLPEFERYFREYPAEKVGSLTGKGGWDQVRRGVYEEAVRQIKENTRQLAKGQIGKIKKLRDGGWDLRRLDATAAFTALMTCKNKGEDWRSVWEKQVLEPSVKIVKRFLEE</sequence>